<feature type="domain" description="CCHC-type" evidence="4">
    <location>
        <begin position="540"/>
        <end position="556"/>
    </location>
</feature>
<proteinExistence type="predicted"/>
<evidence type="ECO:0000313" key="7">
    <source>
        <dbReference type="Proteomes" id="UP000005237"/>
    </source>
</evidence>
<evidence type="ECO:0000259" key="4">
    <source>
        <dbReference type="PROSITE" id="PS50158"/>
    </source>
</evidence>
<name>A0A8R1ELE8_CAEJA</name>
<evidence type="ECO:0000256" key="1">
    <source>
        <dbReference type="PROSITE-ProRule" id="PRU00047"/>
    </source>
</evidence>
<dbReference type="GO" id="GO:0003676">
    <property type="term" value="F:nucleic acid binding"/>
    <property type="evidence" value="ECO:0007669"/>
    <property type="project" value="InterPro"/>
</dbReference>
<organism evidence="6 7">
    <name type="scientific">Caenorhabditis japonica</name>
    <dbReference type="NCBI Taxonomy" id="281687"/>
    <lineage>
        <taxon>Eukaryota</taxon>
        <taxon>Metazoa</taxon>
        <taxon>Ecdysozoa</taxon>
        <taxon>Nematoda</taxon>
        <taxon>Chromadorea</taxon>
        <taxon>Rhabditida</taxon>
        <taxon>Rhabditina</taxon>
        <taxon>Rhabditomorpha</taxon>
        <taxon>Rhabditoidea</taxon>
        <taxon>Rhabditidae</taxon>
        <taxon>Peloderinae</taxon>
        <taxon>Caenorhabditis</taxon>
    </lineage>
</organism>
<dbReference type="InterPro" id="IPR036875">
    <property type="entry name" value="Znf_CCHC_sf"/>
</dbReference>
<keyword evidence="1" id="KW-0479">Metal-binding</keyword>
<reference evidence="6" key="2">
    <citation type="submission" date="2022-06" db="UniProtKB">
        <authorList>
            <consortium name="EnsemblMetazoa"/>
        </authorList>
    </citation>
    <scope>IDENTIFICATION</scope>
    <source>
        <strain evidence="6">DF5081</strain>
    </source>
</reference>
<keyword evidence="2" id="KW-0175">Coiled coil</keyword>
<keyword evidence="1" id="KW-0862">Zinc</keyword>
<reference evidence="7" key="1">
    <citation type="submission" date="2010-08" db="EMBL/GenBank/DDBJ databases">
        <authorList>
            <consortium name="Caenorhabditis japonica Sequencing Consortium"/>
            <person name="Wilson R.K."/>
        </authorList>
    </citation>
    <scope>NUCLEOTIDE SEQUENCE [LARGE SCALE GENOMIC DNA]</scope>
    <source>
        <strain evidence="7">DF5081</strain>
    </source>
</reference>
<dbReference type="PANTHER" id="PTHR37984">
    <property type="entry name" value="PROTEIN CBG26694"/>
    <property type="match status" value="1"/>
</dbReference>
<dbReference type="InterPro" id="IPR043128">
    <property type="entry name" value="Rev_trsase/Diguanyl_cyclase"/>
</dbReference>
<dbReference type="SMART" id="SM00343">
    <property type="entry name" value="ZnF_C2HC"/>
    <property type="match status" value="1"/>
</dbReference>
<dbReference type="GO" id="GO:0005737">
    <property type="term" value="C:cytoplasm"/>
    <property type="evidence" value="ECO:0007669"/>
    <property type="project" value="UniProtKB-ARBA"/>
</dbReference>
<evidence type="ECO:0000256" key="3">
    <source>
        <dbReference type="SAM" id="MobiDB-lite"/>
    </source>
</evidence>
<feature type="domain" description="Reverse transcriptase" evidence="5">
    <location>
        <begin position="825"/>
        <end position="1004"/>
    </location>
</feature>
<dbReference type="InterPro" id="IPR000477">
    <property type="entry name" value="RT_dom"/>
</dbReference>
<dbReference type="AlphaFoldDB" id="A0A8R1ELE8"/>
<evidence type="ECO:0000313" key="6">
    <source>
        <dbReference type="EnsemblMetazoa" id="CJA35978.1"/>
    </source>
</evidence>
<dbReference type="GO" id="GO:0008270">
    <property type="term" value="F:zinc ion binding"/>
    <property type="evidence" value="ECO:0007669"/>
    <property type="project" value="UniProtKB-KW"/>
</dbReference>
<dbReference type="InterPro" id="IPR001878">
    <property type="entry name" value="Znf_CCHC"/>
</dbReference>
<dbReference type="GO" id="GO:0019899">
    <property type="term" value="F:enzyme binding"/>
    <property type="evidence" value="ECO:0007669"/>
    <property type="project" value="UniProtKB-ARBA"/>
</dbReference>
<dbReference type="PROSITE" id="PS50878">
    <property type="entry name" value="RT_POL"/>
    <property type="match status" value="1"/>
</dbReference>
<evidence type="ECO:0000256" key="2">
    <source>
        <dbReference type="SAM" id="Coils"/>
    </source>
</evidence>
<accession>A0A8R1ELE8</accession>
<feature type="region of interest" description="Disordered" evidence="3">
    <location>
        <begin position="221"/>
        <end position="298"/>
    </location>
</feature>
<evidence type="ECO:0000259" key="5">
    <source>
        <dbReference type="PROSITE" id="PS50878"/>
    </source>
</evidence>
<keyword evidence="7" id="KW-1185">Reference proteome</keyword>
<keyword evidence="1" id="KW-0863">Zinc-finger</keyword>
<feature type="compositionally biased region" description="Basic and acidic residues" evidence="3">
    <location>
        <begin position="270"/>
        <end position="285"/>
    </location>
</feature>
<dbReference type="EnsemblMetazoa" id="CJA35978.1">
    <property type="protein sequence ID" value="CJA35978.1"/>
    <property type="gene ID" value="WBGene00211825"/>
</dbReference>
<dbReference type="PROSITE" id="PS50158">
    <property type="entry name" value="ZF_CCHC"/>
    <property type="match status" value="1"/>
</dbReference>
<dbReference type="Gene3D" id="4.10.60.10">
    <property type="entry name" value="Zinc finger, CCHC-type"/>
    <property type="match status" value="1"/>
</dbReference>
<feature type="region of interest" description="Disordered" evidence="3">
    <location>
        <begin position="15"/>
        <end position="35"/>
    </location>
</feature>
<dbReference type="CDD" id="cd01647">
    <property type="entry name" value="RT_LTR"/>
    <property type="match status" value="1"/>
</dbReference>
<dbReference type="InterPro" id="IPR050951">
    <property type="entry name" value="Retrovirus_Pol_polyprotein"/>
</dbReference>
<dbReference type="InterPro" id="IPR043502">
    <property type="entry name" value="DNA/RNA_pol_sf"/>
</dbReference>
<dbReference type="Proteomes" id="UP000005237">
    <property type="component" value="Unassembled WGS sequence"/>
</dbReference>
<protein>
    <recommendedName>
        <fullName evidence="8">Reverse transcriptase</fullName>
    </recommendedName>
</protein>
<dbReference type="Gene3D" id="3.30.70.270">
    <property type="match status" value="1"/>
</dbReference>
<dbReference type="Pfam" id="PF00078">
    <property type="entry name" value="RVT_1"/>
    <property type="match status" value="1"/>
</dbReference>
<feature type="region of interest" description="Disordered" evidence="3">
    <location>
        <begin position="487"/>
        <end position="536"/>
    </location>
</feature>
<dbReference type="Gene3D" id="3.10.10.10">
    <property type="entry name" value="HIV Type 1 Reverse Transcriptase, subunit A, domain 1"/>
    <property type="match status" value="1"/>
</dbReference>
<dbReference type="Pfam" id="PF00098">
    <property type="entry name" value="zf-CCHC"/>
    <property type="match status" value="1"/>
</dbReference>
<dbReference type="SUPFAM" id="SSF56672">
    <property type="entry name" value="DNA/RNA polymerases"/>
    <property type="match status" value="1"/>
</dbReference>
<dbReference type="SUPFAM" id="SSF57756">
    <property type="entry name" value="Retrovirus zinc finger-like domains"/>
    <property type="match status" value="1"/>
</dbReference>
<sequence length="1018" mass="116971">MEDYCESVLKTNEMAALDPMDGSGTSSTKNSERTSDELLVSVKQRRKLFKNFARFVDAADEVEKKVMEKLLSVQMCTERQRDMIVGPIEKFRKELCERFEELGRDKWPRTVLRLMREQNVETVEEIRELCERGRREGKSSTSEKLKNYQNNMTVLQTENERLQERIRKCESEKLAAEKRLRKAQRAFEAEKRTAEGLKANLQHAAGEFEICRVQDEKHQIIQKRSRRASGSPTDSRRSSLRSRTREQSQGTLEEEESGDDWRGKVNGWDIQREKAVHSEKTENRRIKNAGSLSGSERSEMKGMVECMSRMMKSSALPEPRCFDGSGDFGELKRTFLLKYGQVTSGDDELVAILEDKFLKGPAKALFKSLARRYERPIKSLFDEFEMKLRKRQGDSKAEALNEFDGLQKEQSKKMWEYLTEVEKWSKLAYPEVSEETLSQMRTTKLMKAVRDDDTLHRMLIMKRLEIPLRHQYENLKDIVLQQENEKRRAYGQKKRENAVVRGKPWMDRAEGRRNNPHKEDRKDESEPNQRERNRDIPNTKCFRCGAVGHMARQCTSRPVQNVDAEKEAVGAEMVELVDILGQKRRIVIDSGAVCRDAHRSLGTVKEEVSRLVENELDIFLLGTNSFETVGVELKWKAERAVARAARKLRVPPQSCAQIAVRTEADLGDVILLESEKEWVPTSLCSKNEDGNVTILVSNWKDQPLLIKKNQVIGVGSRDWAMCKPEAAQAAINMMELDRKIPLEGARKKDAVLKILKENGEIPEGKIEKIVAEFSDIFAIEDNELTQTNMTECAIELEKEEPIRQKCRPVPLALQEKVRGMLKDMEERCVIKKCRSPWASPVVLVKKKDGSIRMCVDYRKLNAVIKLNAHPLPHIESTLQALRGKKWFTTLDLMAGYWQIPMEEESKEKTAFTVLNEQYQFEVMPFGLATSPAVFQATMEEVLGEWIGKSVHVYIDDILIASETENQHAEDLEKVLRRIRTCGLKLKAQKCKIAQKEVDYLGHAAASTCTANTSTPFHR</sequence>
<evidence type="ECO:0008006" key="8">
    <source>
        <dbReference type="Google" id="ProtNLM"/>
    </source>
</evidence>
<feature type="coiled-coil region" evidence="2">
    <location>
        <begin position="112"/>
        <end position="200"/>
    </location>
</feature>
<dbReference type="PANTHER" id="PTHR37984:SF5">
    <property type="entry name" value="PROTEIN NYNRIN-LIKE"/>
    <property type="match status" value="1"/>
</dbReference>